<dbReference type="InParanoid" id="A0A286UWM1"/>
<evidence type="ECO:0000256" key="1">
    <source>
        <dbReference type="SAM" id="MobiDB-lite"/>
    </source>
</evidence>
<feature type="compositionally biased region" description="Polar residues" evidence="1">
    <location>
        <begin position="96"/>
        <end position="107"/>
    </location>
</feature>
<name>A0A286UWM1_9AGAM</name>
<keyword evidence="2" id="KW-0812">Transmembrane</keyword>
<organism evidence="3 4">
    <name type="scientific">Pyrrhoderma noxium</name>
    <dbReference type="NCBI Taxonomy" id="2282107"/>
    <lineage>
        <taxon>Eukaryota</taxon>
        <taxon>Fungi</taxon>
        <taxon>Dikarya</taxon>
        <taxon>Basidiomycota</taxon>
        <taxon>Agaricomycotina</taxon>
        <taxon>Agaricomycetes</taxon>
        <taxon>Hymenochaetales</taxon>
        <taxon>Hymenochaetaceae</taxon>
        <taxon>Pyrrhoderma</taxon>
    </lineage>
</organism>
<proteinExistence type="predicted"/>
<feature type="transmembrane region" description="Helical" evidence="2">
    <location>
        <begin position="370"/>
        <end position="391"/>
    </location>
</feature>
<dbReference type="Proteomes" id="UP000217199">
    <property type="component" value="Unassembled WGS sequence"/>
</dbReference>
<sequence>MIKSFLDKLKRKGPSQQNAQQSTTSSCSGNSGREDAEPEDEASYRHAESNFILKLTANVRRKRMSAYVERYSPVPDCDNLDSNQRPTSHRPERDNTTASQSPRTQSFGRRRALSLGDLDDLLFIHDLCREVLLECTCDDSDTSSQLSDGSESEEGDGVWQFTLGSNCHTNDQIREIDPELERHYDPRWTNYGRSWESVDNTEAITEAAMNIMNGIPLDRTLNLSSPSLITRFTRSFEFTIDVPSLCKCEIRREYYKNWLSRTSSVVSRSIRSFLGAPNLTSPMLERLHKTNGSLISLNRVEFKKNVVSTDELLKQSYFLSAFLATFEEAVCNGRGLRLFTQPSPLTYIPFTYLLTLPCPPRHAKAMRKKYLTHGLLYYSGVFGALWEASLFKDKALYLYDLFKHKSPTTQPFIFFTAISCGFFHAFLATITACFAYALYTQVYWAAGRRSSAILFPREKLLL</sequence>
<dbReference type="EMBL" id="NBII01000001">
    <property type="protein sequence ID" value="PAV23922.1"/>
    <property type="molecule type" value="Genomic_DNA"/>
</dbReference>
<comment type="caution">
    <text evidence="3">The sequence shown here is derived from an EMBL/GenBank/DDBJ whole genome shotgun (WGS) entry which is preliminary data.</text>
</comment>
<feature type="transmembrane region" description="Helical" evidence="2">
    <location>
        <begin position="411"/>
        <end position="439"/>
    </location>
</feature>
<accession>A0A286UWM1</accession>
<dbReference type="AlphaFoldDB" id="A0A286UWM1"/>
<gene>
    <name evidence="3" type="ORF">PNOK_0099000</name>
</gene>
<dbReference type="PROSITE" id="PS51257">
    <property type="entry name" value="PROKAR_LIPOPROTEIN"/>
    <property type="match status" value="1"/>
</dbReference>
<feature type="region of interest" description="Disordered" evidence="1">
    <location>
        <begin position="72"/>
        <end position="108"/>
    </location>
</feature>
<dbReference type="OrthoDB" id="3318370at2759"/>
<reference evidence="3 4" key="1">
    <citation type="journal article" date="2017" name="Mol. Ecol.">
        <title>Comparative and population genomic landscape of Phellinus noxius: A hypervariable fungus causing root rot in trees.</title>
        <authorList>
            <person name="Chung C.L."/>
            <person name="Lee T.J."/>
            <person name="Akiba M."/>
            <person name="Lee H.H."/>
            <person name="Kuo T.H."/>
            <person name="Liu D."/>
            <person name="Ke H.M."/>
            <person name="Yokoi T."/>
            <person name="Roa M.B."/>
            <person name="Lu M.J."/>
            <person name="Chang Y.Y."/>
            <person name="Ann P.J."/>
            <person name="Tsai J.N."/>
            <person name="Chen C.Y."/>
            <person name="Tzean S.S."/>
            <person name="Ota Y."/>
            <person name="Hattori T."/>
            <person name="Sahashi N."/>
            <person name="Liou R.F."/>
            <person name="Kikuchi T."/>
            <person name="Tsai I.J."/>
        </authorList>
    </citation>
    <scope>NUCLEOTIDE SEQUENCE [LARGE SCALE GENOMIC DNA]</scope>
    <source>
        <strain evidence="3 4">FFPRI411160</strain>
    </source>
</reference>
<feature type="compositionally biased region" description="Low complexity" evidence="1">
    <location>
        <begin position="15"/>
        <end position="28"/>
    </location>
</feature>
<evidence type="ECO:0000313" key="3">
    <source>
        <dbReference type="EMBL" id="PAV23922.1"/>
    </source>
</evidence>
<evidence type="ECO:0000256" key="2">
    <source>
        <dbReference type="SAM" id="Phobius"/>
    </source>
</evidence>
<protein>
    <submittedName>
        <fullName evidence="3">Uncharacterized protein</fullName>
    </submittedName>
</protein>
<keyword evidence="4" id="KW-1185">Reference proteome</keyword>
<evidence type="ECO:0000313" key="4">
    <source>
        <dbReference type="Proteomes" id="UP000217199"/>
    </source>
</evidence>
<keyword evidence="2" id="KW-0472">Membrane</keyword>
<keyword evidence="2" id="KW-1133">Transmembrane helix</keyword>
<feature type="region of interest" description="Disordered" evidence="1">
    <location>
        <begin position="1"/>
        <end position="44"/>
    </location>
</feature>